<organism evidence="1 2">
    <name type="scientific">Liparis tanakae</name>
    <name type="common">Tanaka's snailfish</name>
    <dbReference type="NCBI Taxonomy" id="230148"/>
    <lineage>
        <taxon>Eukaryota</taxon>
        <taxon>Metazoa</taxon>
        <taxon>Chordata</taxon>
        <taxon>Craniata</taxon>
        <taxon>Vertebrata</taxon>
        <taxon>Euteleostomi</taxon>
        <taxon>Actinopterygii</taxon>
        <taxon>Neopterygii</taxon>
        <taxon>Teleostei</taxon>
        <taxon>Neoteleostei</taxon>
        <taxon>Acanthomorphata</taxon>
        <taxon>Eupercaria</taxon>
        <taxon>Perciformes</taxon>
        <taxon>Cottioidei</taxon>
        <taxon>Cottales</taxon>
        <taxon>Liparidae</taxon>
        <taxon>Liparis</taxon>
    </lineage>
</organism>
<reference evidence="1 2" key="1">
    <citation type="submission" date="2019-03" db="EMBL/GenBank/DDBJ databases">
        <title>First draft genome of Liparis tanakae, snailfish: a comprehensive survey of snailfish specific genes.</title>
        <authorList>
            <person name="Kim W."/>
            <person name="Song I."/>
            <person name="Jeong J.-H."/>
            <person name="Kim D."/>
            <person name="Kim S."/>
            <person name="Ryu S."/>
            <person name="Song J.Y."/>
            <person name="Lee S.K."/>
        </authorList>
    </citation>
    <scope>NUCLEOTIDE SEQUENCE [LARGE SCALE GENOMIC DNA]</scope>
    <source>
        <tissue evidence="1">Muscle</tissue>
    </source>
</reference>
<evidence type="ECO:0000313" key="1">
    <source>
        <dbReference type="EMBL" id="TNN64883.1"/>
    </source>
</evidence>
<keyword evidence="2" id="KW-1185">Reference proteome</keyword>
<accession>A0A4Z2HIW9</accession>
<dbReference type="AlphaFoldDB" id="A0A4Z2HIW9"/>
<proteinExistence type="predicted"/>
<comment type="caution">
    <text evidence="1">The sequence shown here is derived from an EMBL/GenBank/DDBJ whole genome shotgun (WGS) entry which is preliminary data.</text>
</comment>
<protein>
    <submittedName>
        <fullName evidence="1">Uncharacterized protein</fullName>
    </submittedName>
</protein>
<name>A0A4Z2HIW9_9TELE</name>
<dbReference type="EMBL" id="SRLO01000244">
    <property type="protein sequence ID" value="TNN64883.1"/>
    <property type="molecule type" value="Genomic_DNA"/>
</dbReference>
<evidence type="ECO:0000313" key="2">
    <source>
        <dbReference type="Proteomes" id="UP000314294"/>
    </source>
</evidence>
<gene>
    <name evidence="1" type="ORF">EYF80_024881</name>
</gene>
<sequence length="60" mass="6762">MYSRERAVTLMFPIHMRGVDPLLKKGRMNGDDIVFLHIDIYDVVGQADVTTAATKTLQIV</sequence>
<dbReference type="Proteomes" id="UP000314294">
    <property type="component" value="Unassembled WGS sequence"/>
</dbReference>